<sequence length="27" mass="3383">MRLWMDLCYWLSQSWMGIHTRGNRPLM</sequence>
<protein>
    <submittedName>
        <fullName evidence="1">Bgt-3530</fullName>
    </submittedName>
</protein>
<dbReference type="AlphaFoldDB" id="A0A9X9MHG6"/>
<dbReference type="EMBL" id="LR026989">
    <property type="protein sequence ID" value="VDB87656.1"/>
    <property type="molecule type" value="Genomic_DNA"/>
</dbReference>
<gene>
    <name evidence="1" type="ORF">BGT96224V316_LOCUS4058</name>
</gene>
<name>A0A9X9MHG6_BLUGR</name>
<proteinExistence type="predicted"/>
<organism evidence="1 2">
    <name type="scientific">Blumeria graminis f. sp. tritici</name>
    <dbReference type="NCBI Taxonomy" id="62690"/>
    <lineage>
        <taxon>Eukaryota</taxon>
        <taxon>Fungi</taxon>
        <taxon>Dikarya</taxon>
        <taxon>Ascomycota</taxon>
        <taxon>Pezizomycotina</taxon>
        <taxon>Leotiomycetes</taxon>
        <taxon>Erysiphales</taxon>
        <taxon>Erysiphaceae</taxon>
        <taxon>Blumeria</taxon>
    </lineage>
</organism>
<evidence type="ECO:0000313" key="1">
    <source>
        <dbReference type="EMBL" id="VDB87656.1"/>
    </source>
</evidence>
<evidence type="ECO:0000313" key="2">
    <source>
        <dbReference type="Proteomes" id="UP000324639"/>
    </source>
</evidence>
<keyword evidence="2" id="KW-1185">Reference proteome</keyword>
<reference evidence="1 2" key="1">
    <citation type="submission" date="2018-08" db="EMBL/GenBank/DDBJ databases">
        <authorList>
            <person name="Muller C M."/>
        </authorList>
    </citation>
    <scope>NUCLEOTIDE SEQUENCE [LARGE SCALE GENOMIC DNA]</scope>
</reference>
<accession>A0A9X9MHG6</accession>
<dbReference type="Proteomes" id="UP000324639">
    <property type="component" value="Chromosome Bgt_-06"/>
</dbReference>